<keyword evidence="1" id="KW-0732">Signal</keyword>
<feature type="chain" id="PRO_5015945380" evidence="1">
    <location>
        <begin position="19"/>
        <end position="403"/>
    </location>
</feature>
<dbReference type="Gene3D" id="1.50.10.100">
    <property type="entry name" value="Chondroitin AC/alginate lyase"/>
    <property type="match status" value="1"/>
</dbReference>
<keyword evidence="3" id="KW-1185">Reference proteome</keyword>
<dbReference type="EMBL" id="KZ825513">
    <property type="protein sequence ID" value="PYI30592.1"/>
    <property type="molecule type" value="Genomic_DNA"/>
</dbReference>
<feature type="signal peptide" evidence="1">
    <location>
        <begin position="1"/>
        <end position="18"/>
    </location>
</feature>
<keyword evidence="2" id="KW-0456">Lyase</keyword>
<reference evidence="2 3" key="1">
    <citation type="submission" date="2018-02" db="EMBL/GenBank/DDBJ databases">
        <title>The genomes of Aspergillus section Nigri reveals drivers in fungal speciation.</title>
        <authorList>
            <consortium name="DOE Joint Genome Institute"/>
            <person name="Vesth T.C."/>
            <person name="Nybo J."/>
            <person name="Theobald S."/>
            <person name="Brandl J."/>
            <person name="Frisvad J.C."/>
            <person name="Nielsen K.F."/>
            <person name="Lyhne E.K."/>
            <person name="Kogle M.E."/>
            <person name="Kuo A."/>
            <person name="Riley R."/>
            <person name="Clum A."/>
            <person name="Nolan M."/>
            <person name="Lipzen A."/>
            <person name="Salamov A."/>
            <person name="Henrissat B."/>
            <person name="Wiebenga A."/>
            <person name="De vries R.P."/>
            <person name="Grigoriev I.V."/>
            <person name="Mortensen U.H."/>
            <person name="Andersen M.R."/>
            <person name="Baker S.E."/>
        </authorList>
    </citation>
    <scope>NUCLEOTIDE SEQUENCE [LARGE SCALE GENOMIC DNA]</scope>
    <source>
        <strain evidence="2 3">CBS 114.80</strain>
    </source>
</reference>
<sequence>MRSLSITGGLLLAALAHAGLHQVAERRSLFIHPGLMYSAERIETFRSNALSGEEPWASTYEALRSDSRASYNYTMRGPATIIGKTDNATINSNAKKWEADVLAVHLNSLNFAISQDPAYARKVTEIVDAWSSTLEEVTPGSNFVGGLIGFGFINGIELVKHVNGGRWPSGEQNFQRVQEMVQTLLMPVKNAAARPPDQPVAGGNQAFLGHMAGMSFAIFTNNRTGFEEELGIIMHPFEGCIGDQGGSMQALLHPVTGQNAEAGRDQGHAADEVGWIEEAARVAANQGHTELFDLKSQDGNDTPLILLAFEYYFKYNLGYDVPFDDTWHPCCCGNVNYTVISDKDRGIVKPIGEAAYNYYVGQKGLSMPYTTEWLQKNRPLQVAASNVLDFLSYGTLVWAFSDL</sequence>
<name>A0A2V5I657_9EURO</name>
<dbReference type="SUPFAM" id="SSF48230">
    <property type="entry name" value="Chondroitin AC/alginate lyase"/>
    <property type="match status" value="1"/>
</dbReference>
<dbReference type="InterPro" id="IPR008929">
    <property type="entry name" value="Chondroitin_lyas"/>
</dbReference>
<protein>
    <submittedName>
        <fullName evidence="2">Chondroitin AC/alginate lyase</fullName>
    </submittedName>
</protein>
<organism evidence="2 3">
    <name type="scientific">Aspergillus indologenus CBS 114.80</name>
    <dbReference type="NCBI Taxonomy" id="1450541"/>
    <lineage>
        <taxon>Eukaryota</taxon>
        <taxon>Fungi</taxon>
        <taxon>Dikarya</taxon>
        <taxon>Ascomycota</taxon>
        <taxon>Pezizomycotina</taxon>
        <taxon>Eurotiomycetes</taxon>
        <taxon>Eurotiomycetidae</taxon>
        <taxon>Eurotiales</taxon>
        <taxon>Aspergillaceae</taxon>
        <taxon>Aspergillus</taxon>
        <taxon>Aspergillus subgen. Circumdati</taxon>
    </lineage>
</organism>
<dbReference type="AlphaFoldDB" id="A0A2V5I657"/>
<dbReference type="GO" id="GO:0016829">
    <property type="term" value="F:lyase activity"/>
    <property type="evidence" value="ECO:0007669"/>
    <property type="project" value="UniProtKB-KW"/>
</dbReference>
<dbReference type="Proteomes" id="UP000248817">
    <property type="component" value="Unassembled WGS sequence"/>
</dbReference>
<accession>A0A2V5I657</accession>
<evidence type="ECO:0000256" key="1">
    <source>
        <dbReference type="SAM" id="SignalP"/>
    </source>
</evidence>
<evidence type="ECO:0000313" key="3">
    <source>
        <dbReference type="Proteomes" id="UP000248817"/>
    </source>
</evidence>
<proteinExistence type="predicted"/>
<evidence type="ECO:0000313" key="2">
    <source>
        <dbReference type="EMBL" id="PYI30592.1"/>
    </source>
</evidence>
<gene>
    <name evidence="2" type="ORF">BP00DRAFT_495743</name>
</gene>